<dbReference type="AlphaFoldDB" id="A0A0N4WY55"/>
<organism evidence="3">
    <name type="scientific">Haemonchus placei</name>
    <name type="common">Barber's pole worm</name>
    <dbReference type="NCBI Taxonomy" id="6290"/>
    <lineage>
        <taxon>Eukaryota</taxon>
        <taxon>Metazoa</taxon>
        <taxon>Ecdysozoa</taxon>
        <taxon>Nematoda</taxon>
        <taxon>Chromadorea</taxon>
        <taxon>Rhabditida</taxon>
        <taxon>Rhabditina</taxon>
        <taxon>Rhabditomorpha</taxon>
        <taxon>Strongyloidea</taxon>
        <taxon>Trichostrongylidae</taxon>
        <taxon>Haemonchus</taxon>
    </lineage>
</organism>
<protein>
    <submittedName>
        <fullName evidence="3">Transposase</fullName>
    </submittedName>
</protein>
<reference evidence="1 2" key="2">
    <citation type="submission" date="2018-11" db="EMBL/GenBank/DDBJ databases">
        <authorList>
            <consortium name="Pathogen Informatics"/>
        </authorList>
    </citation>
    <scope>NUCLEOTIDE SEQUENCE [LARGE SCALE GENOMIC DNA]</scope>
    <source>
        <strain evidence="1 2">MHpl1</strain>
    </source>
</reference>
<accession>A0A0N4WY55</accession>
<proteinExistence type="predicted"/>
<dbReference type="WBParaSite" id="HPLM_0001678701-mRNA-1">
    <property type="protein sequence ID" value="HPLM_0001678701-mRNA-1"/>
    <property type="gene ID" value="HPLM_0001678701"/>
</dbReference>
<name>A0A0N4WY55_HAEPC</name>
<reference evidence="3" key="1">
    <citation type="submission" date="2017-02" db="UniProtKB">
        <authorList>
            <consortium name="WormBaseParasite"/>
        </authorList>
    </citation>
    <scope>IDENTIFICATION</scope>
</reference>
<gene>
    <name evidence="1" type="ORF">HPLM_LOCUS16779</name>
</gene>
<dbReference type="EMBL" id="UZAF01019583">
    <property type="protein sequence ID" value="VDO61642.1"/>
    <property type="molecule type" value="Genomic_DNA"/>
</dbReference>
<keyword evidence="2" id="KW-1185">Reference proteome</keyword>
<evidence type="ECO:0000313" key="3">
    <source>
        <dbReference type="WBParaSite" id="HPLM_0001678701-mRNA-1"/>
    </source>
</evidence>
<dbReference type="Proteomes" id="UP000268014">
    <property type="component" value="Unassembled WGS sequence"/>
</dbReference>
<evidence type="ECO:0000313" key="1">
    <source>
        <dbReference type="EMBL" id="VDO61642.1"/>
    </source>
</evidence>
<sequence>MEHRSDKTWTLPGASQWIRRTAFIITCFVRIQLDDVNYLLRKEDITFLTVRVLLREAGHVVTEGAHLMIEDICDRRPVAVPIHRDDFAMGINPFVQEDFIGLCAHNTIRFD</sequence>
<evidence type="ECO:0000313" key="2">
    <source>
        <dbReference type="Proteomes" id="UP000268014"/>
    </source>
</evidence>